<proteinExistence type="predicted"/>
<gene>
    <name evidence="2" type="ORF">AVEN_211239_1</name>
</gene>
<sequence length="98" mass="10840">MGVERAERKDRDAVGGGALTALTPTSPAWREISACELYMIYFSSEERQGGGAYIGASLKLYPSHDSSEKKTGNNSEKNRSLPVASTEDLEMEWRRVKL</sequence>
<feature type="compositionally biased region" description="Basic and acidic residues" evidence="1">
    <location>
        <begin position="65"/>
        <end position="79"/>
    </location>
</feature>
<name>A0A4Y2Q2M0_ARAVE</name>
<accession>A0A4Y2Q2M0</accession>
<feature type="region of interest" description="Disordered" evidence="1">
    <location>
        <begin position="63"/>
        <end position="86"/>
    </location>
</feature>
<evidence type="ECO:0000313" key="3">
    <source>
        <dbReference type="Proteomes" id="UP000499080"/>
    </source>
</evidence>
<keyword evidence="3" id="KW-1185">Reference proteome</keyword>
<comment type="caution">
    <text evidence="2">The sequence shown here is derived from an EMBL/GenBank/DDBJ whole genome shotgun (WGS) entry which is preliminary data.</text>
</comment>
<evidence type="ECO:0000313" key="2">
    <source>
        <dbReference type="EMBL" id="GBN56556.1"/>
    </source>
</evidence>
<organism evidence="2 3">
    <name type="scientific">Araneus ventricosus</name>
    <name type="common">Orbweaver spider</name>
    <name type="synonym">Epeira ventricosa</name>
    <dbReference type="NCBI Taxonomy" id="182803"/>
    <lineage>
        <taxon>Eukaryota</taxon>
        <taxon>Metazoa</taxon>
        <taxon>Ecdysozoa</taxon>
        <taxon>Arthropoda</taxon>
        <taxon>Chelicerata</taxon>
        <taxon>Arachnida</taxon>
        <taxon>Araneae</taxon>
        <taxon>Araneomorphae</taxon>
        <taxon>Entelegynae</taxon>
        <taxon>Araneoidea</taxon>
        <taxon>Araneidae</taxon>
        <taxon>Araneus</taxon>
    </lineage>
</organism>
<evidence type="ECO:0000256" key="1">
    <source>
        <dbReference type="SAM" id="MobiDB-lite"/>
    </source>
</evidence>
<protein>
    <submittedName>
        <fullName evidence="2">Uncharacterized protein</fullName>
    </submittedName>
</protein>
<dbReference type="Proteomes" id="UP000499080">
    <property type="component" value="Unassembled WGS sequence"/>
</dbReference>
<reference evidence="2 3" key="1">
    <citation type="journal article" date="2019" name="Sci. Rep.">
        <title>Orb-weaving spider Araneus ventricosus genome elucidates the spidroin gene catalogue.</title>
        <authorList>
            <person name="Kono N."/>
            <person name="Nakamura H."/>
            <person name="Ohtoshi R."/>
            <person name="Moran D.A.P."/>
            <person name="Shinohara A."/>
            <person name="Yoshida Y."/>
            <person name="Fujiwara M."/>
            <person name="Mori M."/>
            <person name="Tomita M."/>
            <person name="Arakawa K."/>
        </authorList>
    </citation>
    <scope>NUCLEOTIDE SEQUENCE [LARGE SCALE GENOMIC DNA]</scope>
</reference>
<feature type="region of interest" description="Disordered" evidence="1">
    <location>
        <begin position="1"/>
        <end position="20"/>
    </location>
</feature>
<dbReference type="EMBL" id="BGPR01012544">
    <property type="protein sequence ID" value="GBN56556.1"/>
    <property type="molecule type" value="Genomic_DNA"/>
</dbReference>
<feature type="compositionally biased region" description="Basic and acidic residues" evidence="1">
    <location>
        <begin position="1"/>
        <end position="13"/>
    </location>
</feature>
<dbReference type="AlphaFoldDB" id="A0A4Y2Q2M0"/>